<dbReference type="RefSeq" id="WP_207861231.1">
    <property type="nucleotide sequence ID" value="NZ_JAFREP010000023.1"/>
</dbReference>
<dbReference type="InterPro" id="IPR050680">
    <property type="entry name" value="YpeA/RimI_acetyltransf"/>
</dbReference>
<dbReference type="Gene3D" id="3.40.630.30">
    <property type="match status" value="1"/>
</dbReference>
<evidence type="ECO:0000313" key="4">
    <source>
        <dbReference type="EMBL" id="MBO1321256.1"/>
    </source>
</evidence>
<evidence type="ECO:0000259" key="3">
    <source>
        <dbReference type="PROSITE" id="PS51186"/>
    </source>
</evidence>
<dbReference type="AlphaFoldDB" id="A0A8J7Q9P6"/>
<dbReference type="CDD" id="cd04301">
    <property type="entry name" value="NAT_SF"/>
    <property type="match status" value="1"/>
</dbReference>
<comment type="caution">
    <text evidence="4">The sequence shown here is derived from an EMBL/GenBank/DDBJ whole genome shotgun (WGS) entry which is preliminary data.</text>
</comment>
<dbReference type="SUPFAM" id="SSF55729">
    <property type="entry name" value="Acyl-CoA N-acyltransferases (Nat)"/>
    <property type="match status" value="1"/>
</dbReference>
<dbReference type="InterPro" id="IPR016181">
    <property type="entry name" value="Acyl_CoA_acyltransferase"/>
</dbReference>
<name>A0A8J7Q9P6_9BACT</name>
<dbReference type="Proteomes" id="UP000664417">
    <property type="component" value="Unassembled WGS sequence"/>
</dbReference>
<protein>
    <submittedName>
        <fullName evidence="4">GNAT family N-acetyltransferase</fullName>
    </submittedName>
</protein>
<feature type="domain" description="N-acetyltransferase" evidence="3">
    <location>
        <begin position="27"/>
        <end position="175"/>
    </location>
</feature>
<proteinExistence type="predicted"/>
<dbReference type="GO" id="GO:0016747">
    <property type="term" value="F:acyltransferase activity, transferring groups other than amino-acyl groups"/>
    <property type="evidence" value="ECO:0007669"/>
    <property type="project" value="InterPro"/>
</dbReference>
<dbReference type="PANTHER" id="PTHR43420">
    <property type="entry name" value="ACETYLTRANSFERASE"/>
    <property type="match status" value="1"/>
</dbReference>
<dbReference type="Pfam" id="PF00583">
    <property type="entry name" value="Acetyltransf_1"/>
    <property type="match status" value="1"/>
</dbReference>
<evidence type="ECO:0000256" key="1">
    <source>
        <dbReference type="ARBA" id="ARBA00022679"/>
    </source>
</evidence>
<dbReference type="EMBL" id="JAFREP010000023">
    <property type="protein sequence ID" value="MBO1321256.1"/>
    <property type="molecule type" value="Genomic_DNA"/>
</dbReference>
<keyword evidence="2" id="KW-0012">Acyltransferase</keyword>
<reference evidence="4" key="1">
    <citation type="submission" date="2021-03" db="EMBL/GenBank/DDBJ databases">
        <authorList>
            <person name="Wang G."/>
        </authorList>
    </citation>
    <scope>NUCLEOTIDE SEQUENCE</scope>
    <source>
        <strain evidence="4">KCTC 12899</strain>
    </source>
</reference>
<dbReference type="PANTHER" id="PTHR43420:SF47">
    <property type="entry name" value="N-ACETYLTRANSFERASE DOMAIN-CONTAINING PROTEIN"/>
    <property type="match status" value="1"/>
</dbReference>
<gene>
    <name evidence="4" type="ORF">J3U88_22440</name>
</gene>
<evidence type="ECO:0000256" key="2">
    <source>
        <dbReference type="ARBA" id="ARBA00023315"/>
    </source>
</evidence>
<dbReference type="PROSITE" id="PS51186">
    <property type="entry name" value="GNAT"/>
    <property type="match status" value="1"/>
</dbReference>
<keyword evidence="1" id="KW-0808">Transferase</keyword>
<keyword evidence="5" id="KW-1185">Reference proteome</keyword>
<evidence type="ECO:0000313" key="5">
    <source>
        <dbReference type="Proteomes" id="UP000664417"/>
    </source>
</evidence>
<accession>A0A8J7Q9P6</accession>
<sequence length="175" mass="20707">MFLKEYVLTAGKEKQPVETHSACKGNLRFVPVDIACFSTWLKLNVHDGQQRHTFQVFDVVKQGYWNREGGLWDIYLIFFEEQAIGTFTCSFYPGQPEILNFGGFLIDHNYQGKGFGCMALQKLIQWVPRLYPERKQIVLDVDPRNRVAVRLYRKLGFRYRGWRPPFFRIYERDLA</sequence>
<organism evidence="4 5">
    <name type="scientific">Acanthopleuribacter pedis</name>
    <dbReference type="NCBI Taxonomy" id="442870"/>
    <lineage>
        <taxon>Bacteria</taxon>
        <taxon>Pseudomonadati</taxon>
        <taxon>Acidobacteriota</taxon>
        <taxon>Holophagae</taxon>
        <taxon>Acanthopleuribacterales</taxon>
        <taxon>Acanthopleuribacteraceae</taxon>
        <taxon>Acanthopleuribacter</taxon>
    </lineage>
</organism>
<dbReference type="InterPro" id="IPR000182">
    <property type="entry name" value="GNAT_dom"/>
</dbReference>